<comment type="caution">
    <text evidence="1">The sequence shown here is derived from an EMBL/GenBank/DDBJ whole genome shotgun (WGS) entry which is preliminary data.</text>
</comment>
<sequence>MKEKTIAWILLLGIVALLVAISATQWFLFNYHENNFTKTVESAIRYAYLKDWDHAQLQAQKANDIWNRGNFIVAVKYAETDYTFLNIYLTRFQLAIAQKDADEAAKEGFSALYIFNNITSVAPRP</sequence>
<protein>
    <submittedName>
        <fullName evidence="1">Uncharacterized protein</fullName>
    </submittedName>
</protein>
<name>A0A645I6Z9_9ZZZZ</name>
<accession>A0A645I6Z9</accession>
<gene>
    <name evidence="1" type="ORF">SDC9_194695</name>
</gene>
<dbReference type="EMBL" id="VSSQ01108315">
    <property type="protein sequence ID" value="MPN47095.1"/>
    <property type="molecule type" value="Genomic_DNA"/>
</dbReference>
<evidence type="ECO:0000313" key="1">
    <source>
        <dbReference type="EMBL" id="MPN47095.1"/>
    </source>
</evidence>
<dbReference type="AlphaFoldDB" id="A0A645I6Z9"/>
<proteinExistence type="predicted"/>
<reference evidence="1" key="1">
    <citation type="submission" date="2019-08" db="EMBL/GenBank/DDBJ databases">
        <authorList>
            <person name="Kucharzyk K."/>
            <person name="Murdoch R.W."/>
            <person name="Higgins S."/>
            <person name="Loffler F."/>
        </authorList>
    </citation>
    <scope>NUCLEOTIDE SEQUENCE</scope>
</reference>
<organism evidence="1">
    <name type="scientific">bioreactor metagenome</name>
    <dbReference type="NCBI Taxonomy" id="1076179"/>
    <lineage>
        <taxon>unclassified sequences</taxon>
        <taxon>metagenomes</taxon>
        <taxon>ecological metagenomes</taxon>
    </lineage>
</organism>